<gene>
    <name evidence="3" type="ORF">HNP82_002249</name>
</gene>
<sequence length="465" mass="53009">MDNPNIVVNPHNNLLTFEEHFYALQDVDEPNTYRNLFPYDEIPKIVFNQRVVPINMPEKIWITDTTFRDGQQSRAPYTTEQIVRLYDYMHRLGGPNGIIRQSEFFLYSKKDRDAAYKCMERGYEFPEVTAWIRANKKDFELVKNMGIKETGILVSCSDYHIFYKMKMSRRQAMDHYLSVVRECLETGVRPRCHLEDITRSDIYGFVIPFCLELEKLGKEYGIPVKIRACDTMGFGVNFTGAAIPRSVPGIIYGLHTHAGVPSEMIEWHGHNDFYKAVTNSTTAWLYGACGVNCSLFGIGERTGNTPLEAMVFEYAQLKGTLDGMDTRVITEMAEYYEKEIGYKIPSRTPFVGKNFNVTRAGIHADGLLKNEEIYNIFDTEKFLNRPVLVAVSNTSGLAGIAHWINTYFKLKGDDAIAKTDPIVAHVKDWVDQEYASGRVTVLTDDELLAAIDRACEACNKKLAHE</sequence>
<evidence type="ECO:0000256" key="1">
    <source>
        <dbReference type="ARBA" id="ARBA00022679"/>
    </source>
</evidence>
<evidence type="ECO:0000313" key="3">
    <source>
        <dbReference type="EMBL" id="MBB5265110.1"/>
    </source>
</evidence>
<feature type="domain" description="Pyruvate carboxyltransferase" evidence="2">
    <location>
        <begin position="60"/>
        <end position="330"/>
    </location>
</feature>
<protein>
    <submittedName>
        <fullName evidence="3">Isopropylmalate/homocitrate/citramalate synthase</fullName>
    </submittedName>
</protein>
<comment type="caution">
    <text evidence="3">The sequence shown here is derived from an EMBL/GenBank/DDBJ whole genome shotgun (WGS) entry which is preliminary data.</text>
</comment>
<dbReference type="RefSeq" id="WP_183774613.1">
    <property type="nucleotide sequence ID" value="NZ_CAWVEG010000122.1"/>
</dbReference>
<evidence type="ECO:0000259" key="2">
    <source>
        <dbReference type="PROSITE" id="PS50991"/>
    </source>
</evidence>
<dbReference type="AlphaFoldDB" id="A0A7W8HBB1"/>
<proteinExistence type="predicted"/>
<dbReference type="CDD" id="cd07947">
    <property type="entry name" value="DRE_TIM_Re_CS"/>
    <property type="match status" value="1"/>
</dbReference>
<dbReference type="InterPro" id="IPR000891">
    <property type="entry name" value="PYR_CT"/>
</dbReference>
<dbReference type="PANTHER" id="PTHR42880">
    <property type="entry name" value="HOMOCITRATE SYNTHASE"/>
    <property type="match status" value="1"/>
</dbReference>
<dbReference type="PANTHER" id="PTHR42880:SF1">
    <property type="entry name" value="ISOPROPYLMALATE_HOMOCITRATE_CITRAMALATE SYNTHASE FAMILY PROTEIN"/>
    <property type="match status" value="1"/>
</dbReference>
<evidence type="ECO:0000313" key="4">
    <source>
        <dbReference type="Proteomes" id="UP000543642"/>
    </source>
</evidence>
<dbReference type="EMBL" id="JACHFW010000009">
    <property type="protein sequence ID" value="MBB5265110.1"/>
    <property type="molecule type" value="Genomic_DNA"/>
</dbReference>
<keyword evidence="1" id="KW-0808">Transferase</keyword>
<dbReference type="InterPro" id="IPR013785">
    <property type="entry name" value="Aldolase_TIM"/>
</dbReference>
<dbReference type="Proteomes" id="UP000543642">
    <property type="component" value="Unassembled WGS sequence"/>
</dbReference>
<dbReference type="Pfam" id="PF00682">
    <property type="entry name" value="HMGL-like"/>
    <property type="match status" value="1"/>
</dbReference>
<dbReference type="Gene3D" id="3.20.20.70">
    <property type="entry name" value="Aldolase class I"/>
    <property type="match status" value="1"/>
</dbReference>
<reference evidence="3 4" key="1">
    <citation type="submission" date="2020-08" db="EMBL/GenBank/DDBJ databases">
        <title>Genomic Encyclopedia of Type Strains, Phase IV (KMG-IV): sequencing the most valuable type-strain genomes for metagenomic binning, comparative biology and taxonomic classification.</title>
        <authorList>
            <person name="Goeker M."/>
        </authorList>
    </citation>
    <scope>NUCLEOTIDE SEQUENCE [LARGE SCALE GENOMIC DNA]</scope>
    <source>
        <strain evidence="3 4">DSM 106146</strain>
    </source>
</reference>
<organism evidence="3 4">
    <name type="scientific">Catenibacillus scindens</name>
    <dbReference type="NCBI Taxonomy" id="673271"/>
    <lineage>
        <taxon>Bacteria</taxon>
        <taxon>Bacillati</taxon>
        <taxon>Bacillota</taxon>
        <taxon>Clostridia</taxon>
        <taxon>Lachnospirales</taxon>
        <taxon>Lachnospiraceae</taxon>
        <taxon>Catenibacillus</taxon>
    </lineage>
</organism>
<dbReference type="PROSITE" id="PS50991">
    <property type="entry name" value="PYR_CT"/>
    <property type="match status" value="1"/>
</dbReference>
<name>A0A7W8HBB1_9FIRM</name>
<accession>A0A7W8HBB1</accession>
<dbReference type="GO" id="GO:0016740">
    <property type="term" value="F:transferase activity"/>
    <property type="evidence" value="ECO:0007669"/>
    <property type="project" value="UniProtKB-KW"/>
</dbReference>
<dbReference type="SUPFAM" id="SSF51569">
    <property type="entry name" value="Aldolase"/>
    <property type="match status" value="1"/>
</dbReference>
<keyword evidence="4" id="KW-1185">Reference proteome</keyword>